<evidence type="ECO:0008006" key="4">
    <source>
        <dbReference type="Google" id="ProtNLM"/>
    </source>
</evidence>
<evidence type="ECO:0000256" key="1">
    <source>
        <dbReference type="SAM" id="Phobius"/>
    </source>
</evidence>
<dbReference type="Gene3D" id="1.20.1070.10">
    <property type="entry name" value="Rhodopsin 7-helix transmembrane proteins"/>
    <property type="match status" value="1"/>
</dbReference>
<comment type="caution">
    <text evidence="2">The sequence shown here is derived from an EMBL/GenBank/DDBJ whole genome shotgun (WGS) entry which is preliminary data.</text>
</comment>
<proteinExistence type="predicted"/>
<dbReference type="Proteomes" id="UP001303046">
    <property type="component" value="Unassembled WGS sequence"/>
</dbReference>
<feature type="transmembrane region" description="Helical" evidence="1">
    <location>
        <begin position="198"/>
        <end position="222"/>
    </location>
</feature>
<evidence type="ECO:0000313" key="3">
    <source>
        <dbReference type="Proteomes" id="UP001303046"/>
    </source>
</evidence>
<reference evidence="2 3" key="1">
    <citation type="submission" date="2023-08" db="EMBL/GenBank/DDBJ databases">
        <title>A Necator americanus chromosomal reference genome.</title>
        <authorList>
            <person name="Ilik V."/>
            <person name="Petrzelkova K.J."/>
            <person name="Pardy F."/>
            <person name="Fuh T."/>
            <person name="Niatou-Singa F.S."/>
            <person name="Gouil Q."/>
            <person name="Baker L."/>
            <person name="Ritchie M.E."/>
            <person name="Jex A.R."/>
            <person name="Gazzola D."/>
            <person name="Li H."/>
            <person name="Toshio Fujiwara R."/>
            <person name="Zhan B."/>
            <person name="Aroian R.V."/>
            <person name="Pafco B."/>
            <person name="Schwarz E.M."/>
        </authorList>
    </citation>
    <scope>NUCLEOTIDE SEQUENCE [LARGE SCALE GENOMIC DNA]</scope>
    <source>
        <strain evidence="2 3">Aroian</strain>
        <tissue evidence="2">Whole animal</tissue>
    </source>
</reference>
<accession>A0ABR1DSN7</accession>
<feature type="transmembrane region" description="Helical" evidence="1">
    <location>
        <begin position="166"/>
        <end position="186"/>
    </location>
</feature>
<keyword evidence="1" id="KW-1133">Transmembrane helix</keyword>
<organism evidence="2 3">
    <name type="scientific">Necator americanus</name>
    <name type="common">Human hookworm</name>
    <dbReference type="NCBI Taxonomy" id="51031"/>
    <lineage>
        <taxon>Eukaryota</taxon>
        <taxon>Metazoa</taxon>
        <taxon>Ecdysozoa</taxon>
        <taxon>Nematoda</taxon>
        <taxon>Chromadorea</taxon>
        <taxon>Rhabditida</taxon>
        <taxon>Rhabditina</taxon>
        <taxon>Rhabditomorpha</taxon>
        <taxon>Strongyloidea</taxon>
        <taxon>Ancylostomatidae</taxon>
        <taxon>Bunostominae</taxon>
        <taxon>Necator</taxon>
    </lineage>
</organism>
<protein>
    <recommendedName>
        <fullName evidence="4">G-protein coupled receptors family 1 profile domain-containing protein</fullName>
    </recommendedName>
</protein>
<evidence type="ECO:0000313" key="2">
    <source>
        <dbReference type="EMBL" id="KAK6753448.1"/>
    </source>
</evidence>
<dbReference type="SUPFAM" id="SSF81321">
    <property type="entry name" value="Family A G protein-coupled receptor-like"/>
    <property type="match status" value="1"/>
</dbReference>
<gene>
    <name evidence="2" type="primary">Necator_chrV.g17601</name>
    <name evidence="2" type="ORF">RB195_012811</name>
</gene>
<dbReference type="EMBL" id="JAVFWL010000005">
    <property type="protein sequence ID" value="KAK6753448.1"/>
    <property type="molecule type" value="Genomic_DNA"/>
</dbReference>
<sequence length="354" mass="40272">MDPEAERWVPQGIVESKRHEARSRIVFLRQSSCRMEIFRANDSFTRSCGLQMAANADGLRFLINGVIGDAVASHVCVTICNFLLVVASVERLFANSPEGKQKTILVFLVRRKVGKVVAITLIATLLRGTILFETSIEYLPYCDELDRSIRHYYNEKRGVRTATKTLVLVVGCYLLSNLVSIIIGFWDHLASSHIKNYYYGYLIASDIASLLTVFGCLMRLPIYCVSDPRIRKAVGRALFRCRVRTIPTKLFPVRQNQLDKWSIVMVSNSLRSNLTGMNNQDWLCGRSKRARDELAFLLQSRRRILVDIAFRIGVNGKMGNSDSSSHEVWLMGIPEEELLSERRNSHYQSLMVNV</sequence>
<keyword evidence="1" id="KW-0472">Membrane</keyword>
<name>A0ABR1DSN7_NECAM</name>
<keyword evidence="1" id="KW-0812">Transmembrane</keyword>
<dbReference type="PANTHER" id="PTHR46709">
    <property type="entry name" value="PROTEIN CBG23488-RELATED"/>
    <property type="match status" value="1"/>
</dbReference>
<keyword evidence="3" id="KW-1185">Reference proteome</keyword>